<reference evidence="5 6" key="1">
    <citation type="journal article" date="2005" name="Nucleic Acids Res.">
        <title>Genomic blueprint of Hahella chejuensis, a marine microbe producing an algicidal agent.</title>
        <authorList>
            <person name="Jeong H."/>
            <person name="Yim J.H."/>
            <person name="Lee C."/>
            <person name="Choi S.-H."/>
            <person name="Park Y.K."/>
            <person name="Yoon S.H."/>
            <person name="Hur C.-G."/>
            <person name="Kang H.-Y."/>
            <person name="Kim D."/>
            <person name="Lee H.H."/>
            <person name="Park K.H."/>
            <person name="Park S.-H."/>
            <person name="Park H.-S."/>
            <person name="Lee H.K."/>
            <person name="Oh T.K."/>
            <person name="Kim J.F."/>
        </authorList>
    </citation>
    <scope>NUCLEOTIDE SEQUENCE [LARGE SCALE GENOMIC DNA]</scope>
    <source>
        <strain evidence="5 6">KCTC 2396</strain>
    </source>
</reference>
<dbReference type="PANTHER" id="PTHR35936">
    <property type="entry name" value="MEMBRANE-BOUND LYTIC MUREIN TRANSGLYCOSYLASE F"/>
    <property type="match status" value="1"/>
</dbReference>
<evidence type="ECO:0000256" key="3">
    <source>
        <dbReference type="SAM" id="SignalP"/>
    </source>
</evidence>
<dbReference type="AlphaFoldDB" id="Q2SNW6"/>
<gene>
    <name evidence="5" type="ordered locus">HCH_00761</name>
</gene>
<comment type="similarity">
    <text evidence="1">Belongs to the bacterial solute-binding protein 3 family.</text>
</comment>
<dbReference type="KEGG" id="hch:HCH_00761"/>
<dbReference type="InterPro" id="IPR001638">
    <property type="entry name" value="Solute-binding_3/MltF_N"/>
</dbReference>
<name>Q2SNW6_HAHCH</name>
<dbReference type="OrthoDB" id="5457351at2"/>
<protein>
    <submittedName>
        <fullName evidence="5">ABC-type amino acid transport/signal transduction systems, periplasmic component/domain</fullName>
    </submittedName>
</protein>
<dbReference type="PANTHER" id="PTHR35936:SF25">
    <property type="entry name" value="ABC TRANSPORTER SUBSTRATE-BINDING PROTEIN"/>
    <property type="match status" value="1"/>
</dbReference>
<dbReference type="Gene3D" id="3.40.190.10">
    <property type="entry name" value="Periplasmic binding protein-like II"/>
    <property type="match status" value="2"/>
</dbReference>
<dbReference type="Proteomes" id="UP000000238">
    <property type="component" value="Chromosome"/>
</dbReference>
<evidence type="ECO:0000313" key="5">
    <source>
        <dbReference type="EMBL" id="ABC27658.1"/>
    </source>
</evidence>
<dbReference type="SUPFAM" id="SSF53850">
    <property type="entry name" value="Periplasmic binding protein-like II"/>
    <property type="match status" value="1"/>
</dbReference>
<dbReference type="eggNOG" id="COG0834">
    <property type="taxonomic scope" value="Bacteria"/>
</dbReference>
<evidence type="ECO:0000259" key="4">
    <source>
        <dbReference type="SMART" id="SM00062"/>
    </source>
</evidence>
<proteinExistence type="inferred from homology"/>
<dbReference type="EMBL" id="CP000155">
    <property type="protein sequence ID" value="ABC27658.1"/>
    <property type="molecule type" value="Genomic_DNA"/>
</dbReference>
<dbReference type="HOGENOM" id="CLU_064076_3_1_6"/>
<dbReference type="STRING" id="349521.HCH_00761"/>
<sequence>MPIYKYLTLALAALWLHAGFANAEKPTLVLGGPPWPPYLDEDQPHRGLATEIVESAFHKAGYPVQIKILPWPRLLRAAEFREVDVMIGLWWTLEREEVFVFSSPYYVNVIGFATPTESTFKPSRLSDLTSARIGVRQGARFWSPFDFSTSLNKVTVNTTESALNMTAVGRLDLTVEDVRILQNLINHDERLSESLKILPLPLVHRPLHMGVRRNLDNAEVIVADFNAALAELLQSGWVATIYRRYGIAESPLDILTHTPPSMADE</sequence>
<dbReference type="SMART" id="SM00062">
    <property type="entry name" value="PBPb"/>
    <property type="match status" value="1"/>
</dbReference>
<dbReference type="RefSeq" id="WP_011394735.1">
    <property type="nucleotide sequence ID" value="NC_007645.1"/>
</dbReference>
<organism evidence="5 6">
    <name type="scientific">Hahella chejuensis (strain KCTC 2396)</name>
    <dbReference type="NCBI Taxonomy" id="349521"/>
    <lineage>
        <taxon>Bacteria</taxon>
        <taxon>Pseudomonadati</taxon>
        <taxon>Pseudomonadota</taxon>
        <taxon>Gammaproteobacteria</taxon>
        <taxon>Oceanospirillales</taxon>
        <taxon>Hahellaceae</taxon>
        <taxon>Hahella</taxon>
    </lineage>
</organism>
<evidence type="ECO:0000256" key="2">
    <source>
        <dbReference type="ARBA" id="ARBA00022729"/>
    </source>
</evidence>
<feature type="domain" description="Solute-binding protein family 3/N-terminal" evidence="4">
    <location>
        <begin position="27"/>
        <end position="249"/>
    </location>
</feature>
<keyword evidence="6" id="KW-1185">Reference proteome</keyword>
<feature type="chain" id="PRO_5004215775" evidence="3">
    <location>
        <begin position="24"/>
        <end position="265"/>
    </location>
</feature>
<dbReference type="Pfam" id="PF00497">
    <property type="entry name" value="SBP_bac_3"/>
    <property type="match status" value="1"/>
</dbReference>
<feature type="signal peptide" evidence="3">
    <location>
        <begin position="1"/>
        <end position="23"/>
    </location>
</feature>
<evidence type="ECO:0000256" key="1">
    <source>
        <dbReference type="ARBA" id="ARBA00010333"/>
    </source>
</evidence>
<accession>Q2SNW6</accession>
<evidence type="ECO:0000313" key="6">
    <source>
        <dbReference type="Proteomes" id="UP000000238"/>
    </source>
</evidence>
<keyword evidence="2 3" id="KW-0732">Signal</keyword>